<dbReference type="GO" id="GO:0008934">
    <property type="term" value="F:inositol monophosphate 1-phosphatase activity"/>
    <property type="evidence" value="ECO:0007669"/>
    <property type="project" value="TreeGrafter"/>
</dbReference>
<accession>A0A133NQB7</accession>
<dbReference type="GO" id="GO:0007165">
    <property type="term" value="P:signal transduction"/>
    <property type="evidence" value="ECO:0007669"/>
    <property type="project" value="TreeGrafter"/>
</dbReference>
<keyword evidence="1" id="KW-0460">Magnesium</keyword>
<dbReference type="InterPro" id="IPR000760">
    <property type="entry name" value="Inositol_monophosphatase-like"/>
</dbReference>
<dbReference type="OrthoDB" id="9772456at2"/>
<sequence length="280" mass="31135">MAGMNLRDVALEVARILEDVGKHAYQDQLNPRDMASMMVLGDPNQADSGFGDKLVRFIENRLTYINPFQGFWRNRPDECNVGDRFWCVGNIDGAINFNRDMAEWTLTVSLFEFNDQGSARPVLGVVHAPALGLTYLAAKGQGAIRIRKTPNGEKREKITPSTTSTLHGSVVCYGMSYIPGESKRALDVVSSLEEECPADIKRIGPASLDLCKVADGTYDAYFEPHLHEWDIPGVSAGAVVVKEAQGHVRQWNGDSIHWRRENDVIASNGLINKELQNYLR</sequence>
<dbReference type="PATRIC" id="fig|2702.99.peg.401"/>
<dbReference type="Gene3D" id="3.30.540.10">
    <property type="entry name" value="Fructose-1,6-Bisphosphatase, subunit A, domain 1"/>
    <property type="match status" value="1"/>
</dbReference>
<dbReference type="Proteomes" id="UP000070558">
    <property type="component" value="Unassembled WGS sequence"/>
</dbReference>
<evidence type="ECO:0000313" key="3">
    <source>
        <dbReference type="Proteomes" id="UP000070558"/>
    </source>
</evidence>
<dbReference type="SUPFAM" id="SSF56655">
    <property type="entry name" value="Carbohydrate phosphatase"/>
    <property type="match status" value="1"/>
</dbReference>
<comment type="cofactor">
    <cofactor evidence="1">
        <name>Mg(2+)</name>
        <dbReference type="ChEBI" id="CHEBI:18420"/>
    </cofactor>
</comment>
<comment type="caution">
    <text evidence="2">The sequence shown here is derived from an EMBL/GenBank/DDBJ whole genome shotgun (WGS) entry which is preliminary data.</text>
</comment>
<dbReference type="PANTHER" id="PTHR20854">
    <property type="entry name" value="INOSITOL MONOPHOSPHATASE"/>
    <property type="match status" value="1"/>
</dbReference>
<dbReference type="GO" id="GO:0046872">
    <property type="term" value="F:metal ion binding"/>
    <property type="evidence" value="ECO:0007669"/>
    <property type="project" value="UniProtKB-KW"/>
</dbReference>
<feature type="binding site" evidence="1">
    <location>
        <position position="91"/>
    </location>
    <ligand>
        <name>Mg(2+)</name>
        <dbReference type="ChEBI" id="CHEBI:18420"/>
        <label>1</label>
        <note>catalytic</note>
    </ligand>
</feature>
<feature type="binding site" evidence="1">
    <location>
        <position position="92"/>
    </location>
    <ligand>
        <name>Mg(2+)</name>
        <dbReference type="ChEBI" id="CHEBI:18420"/>
        <label>1</label>
        <note>catalytic</note>
    </ligand>
</feature>
<protein>
    <submittedName>
        <fullName evidence="2">Inositol monophosphatase family protein</fullName>
    </submittedName>
</protein>
<dbReference type="EMBL" id="LRQA01000029">
    <property type="protein sequence ID" value="KXA18477.1"/>
    <property type="molecule type" value="Genomic_DNA"/>
</dbReference>
<dbReference type="RefSeq" id="WP_081090907.1">
    <property type="nucleotide sequence ID" value="NZ_KQ956813.1"/>
</dbReference>
<reference evidence="2 3" key="1">
    <citation type="submission" date="2016-01" db="EMBL/GenBank/DDBJ databases">
        <authorList>
            <person name="Oliw E.H."/>
        </authorList>
    </citation>
    <scope>NUCLEOTIDE SEQUENCE [LARGE SCALE GENOMIC DNA]</scope>
    <source>
        <strain evidence="2 3">GED7760B</strain>
    </source>
</reference>
<dbReference type="PRINTS" id="PR00377">
    <property type="entry name" value="IMPHPHTASES"/>
</dbReference>
<dbReference type="GO" id="GO:0006020">
    <property type="term" value="P:inositol metabolic process"/>
    <property type="evidence" value="ECO:0007669"/>
    <property type="project" value="TreeGrafter"/>
</dbReference>
<name>A0A133NQB7_GARVA</name>
<evidence type="ECO:0000256" key="1">
    <source>
        <dbReference type="PIRSR" id="PIRSR600760-2"/>
    </source>
</evidence>
<feature type="binding site" evidence="1">
    <location>
        <position position="230"/>
    </location>
    <ligand>
        <name>Mg(2+)</name>
        <dbReference type="ChEBI" id="CHEBI:18420"/>
        <label>1</label>
        <note>catalytic</note>
    </ligand>
</feature>
<dbReference type="AlphaFoldDB" id="A0A133NQB7"/>
<dbReference type="PANTHER" id="PTHR20854:SF4">
    <property type="entry name" value="INOSITOL-1-MONOPHOSPHATASE-RELATED"/>
    <property type="match status" value="1"/>
</dbReference>
<evidence type="ECO:0000313" key="2">
    <source>
        <dbReference type="EMBL" id="KXA18477.1"/>
    </source>
</evidence>
<organism evidence="2 3">
    <name type="scientific">Gardnerella vaginalis</name>
    <dbReference type="NCBI Taxonomy" id="2702"/>
    <lineage>
        <taxon>Bacteria</taxon>
        <taxon>Bacillati</taxon>
        <taxon>Actinomycetota</taxon>
        <taxon>Actinomycetes</taxon>
        <taxon>Bifidobacteriales</taxon>
        <taxon>Bifidobacteriaceae</taxon>
        <taxon>Gardnerella</taxon>
    </lineage>
</organism>
<dbReference type="CDD" id="cd01637">
    <property type="entry name" value="IMPase_like"/>
    <property type="match status" value="1"/>
</dbReference>
<keyword evidence="1" id="KW-0479">Metal-binding</keyword>
<proteinExistence type="predicted"/>
<dbReference type="Pfam" id="PF00459">
    <property type="entry name" value="Inositol_P"/>
    <property type="match status" value="1"/>
</dbReference>
<dbReference type="Gene3D" id="3.40.190.80">
    <property type="match status" value="1"/>
</dbReference>
<gene>
    <name evidence="2" type="ORF">HMPREF3216_00407</name>
</gene>